<dbReference type="Proteomes" id="UP000828390">
    <property type="component" value="Unassembled WGS sequence"/>
</dbReference>
<accession>A0A9D4QTN9</accession>
<evidence type="ECO:0000313" key="4">
    <source>
        <dbReference type="Proteomes" id="UP000828390"/>
    </source>
</evidence>
<feature type="region of interest" description="Disordered" evidence="2">
    <location>
        <begin position="88"/>
        <end position="110"/>
    </location>
</feature>
<name>A0A9D4QTN9_DREPO</name>
<proteinExistence type="predicted"/>
<comment type="caution">
    <text evidence="3">The sequence shown here is derived from an EMBL/GenBank/DDBJ whole genome shotgun (WGS) entry which is preliminary data.</text>
</comment>
<dbReference type="EMBL" id="JAIWYP010000004">
    <property type="protein sequence ID" value="KAH3843074.1"/>
    <property type="molecule type" value="Genomic_DNA"/>
</dbReference>
<evidence type="ECO:0000313" key="3">
    <source>
        <dbReference type="EMBL" id="KAH3843074.1"/>
    </source>
</evidence>
<evidence type="ECO:0000256" key="1">
    <source>
        <dbReference type="SAM" id="Coils"/>
    </source>
</evidence>
<sequence length="110" mass="12769">MEKELDGIQSLDKMTDFKKEIRQVWVVIEDSAKVIEERVNRLEDMVELVNKRSTLVSTRVSDLERQRDELQEEVPYLLRLTRVKNNHRVGSAGQNLNSRENSGRVGSDNT</sequence>
<organism evidence="3 4">
    <name type="scientific">Dreissena polymorpha</name>
    <name type="common">Zebra mussel</name>
    <name type="synonym">Mytilus polymorpha</name>
    <dbReference type="NCBI Taxonomy" id="45954"/>
    <lineage>
        <taxon>Eukaryota</taxon>
        <taxon>Metazoa</taxon>
        <taxon>Spiralia</taxon>
        <taxon>Lophotrochozoa</taxon>
        <taxon>Mollusca</taxon>
        <taxon>Bivalvia</taxon>
        <taxon>Autobranchia</taxon>
        <taxon>Heteroconchia</taxon>
        <taxon>Euheterodonta</taxon>
        <taxon>Imparidentia</taxon>
        <taxon>Neoheterodontei</taxon>
        <taxon>Myida</taxon>
        <taxon>Dreissenoidea</taxon>
        <taxon>Dreissenidae</taxon>
        <taxon>Dreissena</taxon>
    </lineage>
</organism>
<reference evidence="3" key="1">
    <citation type="journal article" date="2019" name="bioRxiv">
        <title>The Genome of the Zebra Mussel, Dreissena polymorpha: A Resource for Invasive Species Research.</title>
        <authorList>
            <person name="McCartney M.A."/>
            <person name="Auch B."/>
            <person name="Kono T."/>
            <person name="Mallez S."/>
            <person name="Zhang Y."/>
            <person name="Obille A."/>
            <person name="Becker A."/>
            <person name="Abrahante J.E."/>
            <person name="Garbe J."/>
            <person name="Badalamenti J.P."/>
            <person name="Herman A."/>
            <person name="Mangelson H."/>
            <person name="Liachko I."/>
            <person name="Sullivan S."/>
            <person name="Sone E.D."/>
            <person name="Koren S."/>
            <person name="Silverstein K.A.T."/>
            <person name="Beckman K.B."/>
            <person name="Gohl D.M."/>
        </authorList>
    </citation>
    <scope>NUCLEOTIDE SEQUENCE</scope>
    <source>
        <strain evidence="3">Duluth1</strain>
        <tissue evidence="3">Whole animal</tissue>
    </source>
</reference>
<keyword evidence="1" id="KW-0175">Coiled coil</keyword>
<reference evidence="3" key="2">
    <citation type="submission" date="2020-11" db="EMBL/GenBank/DDBJ databases">
        <authorList>
            <person name="McCartney M.A."/>
            <person name="Auch B."/>
            <person name="Kono T."/>
            <person name="Mallez S."/>
            <person name="Becker A."/>
            <person name="Gohl D.M."/>
            <person name="Silverstein K.A.T."/>
            <person name="Koren S."/>
            <person name="Bechman K.B."/>
            <person name="Herman A."/>
            <person name="Abrahante J.E."/>
            <person name="Garbe J."/>
        </authorList>
    </citation>
    <scope>NUCLEOTIDE SEQUENCE</scope>
    <source>
        <strain evidence="3">Duluth1</strain>
        <tissue evidence="3">Whole animal</tissue>
    </source>
</reference>
<protein>
    <submittedName>
        <fullName evidence="3">Uncharacterized protein</fullName>
    </submittedName>
</protein>
<dbReference type="AlphaFoldDB" id="A0A9D4QTN9"/>
<keyword evidence="4" id="KW-1185">Reference proteome</keyword>
<evidence type="ECO:0000256" key="2">
    <source>
        <dbReference type="SAM" id="MobiDB-lite"/>
    </source>
</evidence>
<gene>
    <name evidence="3" type="ORF">DPMN_116581</name>
</gene>
<feature type="coiled-coil region" evidence="1">
    <location>
        <begin position="32"/>
        <end position="80"/>
    </location>
</feature>